<evidence type="ECO:0000256" key="3">
    <source>
        <dbReference type="ARBA" id="ARBA00022448"/>
    </source>
</evidence>
<evidence type="ECO:0000256" key="6">
    <source>
        <dbReference type="ARBA" id="ARBA00023136"/>
    </source>
</evidence>
<evidence type="ECO:0000313" key="12">
    <source>
        <dbReference type="Proteomes" id="UP000835052"/>
    </source>
</evidence>
<feature type="transmembrane region" description="Helical" evidence="9">
    <location>
        <begin position="448"/>
        <end position="468"/>
    </location>
</feature>
<keyword evidence="12" id="KW-1185">Reference proteome</keyword>
<comment type="subcellular location">
    <subcellularLocation>
        <location evidence="1">Membrane</location>
        <topology evidence="1">Multi-pass membrane protein</topology>
    </subcellularLocation>
</comment>
<evidence type="ECO:0000256" key="2">
    <source>
        <dbReference type="ARBA" id="ARBA00006175"/>
    </source>
</evidence>
<dbReference type="EMBL" id="CAJGYM010000006">
    <property type="protein sequence ID" value="CAD6187242.1"/>
    <property type="molecule type" value="Genomic_DNA"/>
</dbReference>
<evidence type="ECO:0000313" key="11">
    <source>
        <dbReference type="EMBL" id="CAD6187242.1"/>
    </source>
</evidence>
<dbReference type="FunFam" id="1.20.1080.10:FF:000088">
    <property type="entry name" value="AQuaPorin or aquaglyceroporin related"/>
    <property type="match status" value="1"/>
</dbReference>
<evidence type="ECO:0000256" key="8">
    <source>
        <dbReference type="PROSITE-ProRule" id="PRU00205"/>
    </source>
</evidence>
<feature type="transmembrane region" description="Helical" evidence="9">
    <location>
        <begin position="408"/>
        <end position="428"/>
    </location>
</feature>
<reference evidence="11" key="1">
    <citation type="submission" date="2020-10" db="EMBL/GenBank/DDBJ databases">
        <authorList>
            <person name="Kikuchi T."/>
        </authorList>
    </citation>
    <scope>NUCLEOTIDE SEQUENCE</scope>
    <source>
        <strain evidence="11">NKZ352</strain>
    </source>
</reference>
<evidence type="ECO:0000256" key="5">
    <source>
        <dbReference type="ARBA" id="ARBA00022989"/>
    </source>
</evidence>
<feature type="transmembrane region" description="Helical" evidence="9">
    <location>
        <begin position="57"/>
        <end position="76"/>
    </location>
</feature>
<dbReference type="GO" id="GO:0015250">
    <property type="term" value="F:water channel activity"/>
    <property type="evidence" value="ECO:0007669"/>
    <property type="project" value="TreeGrafter"/>
</dbReference>
<keyword evidence="4 8" id="KW-0812">Transmembrane</keyword>
<evidence type="ECO:0000256" key="4">
    <source>
        <dbReference type="ARBA" id="ARBA00022692"/>
    </source>
</evidence>
<dbReference type="GO" id="GO:0015254">
    <property type="term" value="F:glycerol channel activity"/>
    <property type="evidence" value="ECO:0007669"/>
    <property type="project" value="TreeGrafter"/>
</dbReference>
<dbReference type="OrthoDB" id="3222at2759"/>
<evidence type="ECO:0000259" key="10">
    <source>
        <dbReference type="PROSITE" id="PS50922"/>
    </source>
</evidence>
<dbReference type="SMART" id="SM00724">
    <property type="entry name" value="TLC"/>
    <property type="match status" value="1"/>
</dbReference>
<feature type="domain" description="TLC" evidence="10">
    <location>
        <begin position="399"/>
        <end position="611"/>
    </location>
</feature>
<dbReference type="AlphaFoldDB" id="A0A8S1GWH5"/>
<keyword evidence="6 8" id="KW-0472">Membrane</keyword>
<feature type="transmembrane region" description="Helical" evidence="9">
    <location>
        <begin position="20"/>
        <end position="37"/>
    </location>
</feature>
<dbReference type="InterPro" id="IPR006634">
    <property type="entry name" value="TLC-dom"/>
</dbReference>
<dbReference type="PROSITE" id="PS50922">
    <property type="entry name" value="TLC"/>
    <property type="match status" value="1"/>
</dbReference>
<sequence length="721" mass="81580">MDTMRDKLASALRIEDAKFLRELLAECLGTFFLLLIGNSANIQSVVATGGNSTSCHIAWGIGFMFAVYLAASVSGAHLNPAISVAQSILGNLPSWKIIPFAIMQVIGAFLGAALSYFGHHDDLWKLDGGLRQVSGSQATAGLFTTFPSDHMSTWGSLLDQIIGTAMLSGLVCLITDKRHKIPAGLVPPLAGGIMSMVAMTYGANGGFAINPARDFGPRLFCLCAGYGWEVFRHRNYYFWIPIVGPLIGAIIGAWIYKLFIGLHGLNEKLEIDPVNKMFHDVFRSSDGVLIGYDNTLSRTNGAQTKHYEPSYQIWKMGFLEAKYWLPRGTQWEDLHGQHGTSSEVFPHPTHLAWALVLGITLTGLRVIFDNFIFVPLAFFLQKTAAETRVELMEREKKFRRMSECMFRCMYYALAFLYGICVISQQEYAYDLKECWRNWPLHPVPQTLAWYYMTQGGFYISLIISMTWLDAARSDHYQMLAHHFITLSLITISWSMNMVRVGSLVLLSHDAVDILIDLAKIFRYAGNEKALMYTFICVLVVWVLTRLVYYPFWVLNSVWFDAPSLIQADYSWLNVTELPVVPRIIMVLLSLLLVLHIFWTYILFKVAYESAHDGVLDDRLKAEKVPIFFLELSVTLTTALKFTLLSRYATLSFNEDMILLLLFLMALTVSAENQQHPVYRMTNESEIKAEIAKLLIHEFVTSMEMTEGQKYMAEKFLSTLTM</sequence>
<feature type="transmembrane region" description="Helical" evidence="9">
    <location>
        <begin position="579"/>
        <end position="603"/>
    </location>
</feature>
<feature type="transmembrane region" description="Helical" evidence="9">
    <location>
        <begin position="154"/>
        <end position="173"/>
    </location>
</feature>
<dbReference type="PRINTS" id="PR00783">
    <property type="entry name" value="MINTRINSICP"/>
</dbReference>
<dbReference type="PANTHER" id="PTHR43829">
    <property type="entry name" value="AQUAPORIN OR AQUAGLYCEROPORIN RELATED"/>
    <property type="match status" value="1"/>
</dbReference>
<organism evidence="11 12">
    <name type="scientific">Caenorhabditis auriculariae</name>
    <dbReference type="NCBI Taxonomy" id="2777116"/>
    <lineage>
        <taxon>Eukaryota</taxon>
        <taxon>Metazoa</taxon>
        <taxon>Ecdysozoa</taxon>
        <taxon>Nematoda</taxon>
        <taxon>Chromadorea</taxon>
        <taxon>Rhabditida</taxon>
        <taxon>Rhabditina</taxon>
        <taxon>Rhabditomorpha</taxon>
        <taxon>Rhabditoidea</taxon>
        <taxon>Rhabditidae</taxon>
        <taxon>Peloderinae</taxon>
        <taxon>Caenorhabditis</taxon>
    </lineage>
</organism>
<dbReference type="Pfam" id="PF03798">
    <property type="entry name" value="TRAM_LAG1_CLN8"/>
    <property type="match status" value="1"/>
</dbReference>
<dbReference type="PROSITE" id="PS00221">
    <property type="entry name" value="MIP"/>
    <property type="match status" value="1"/>
</dbReference>
<comment type="similarity">
    <text evidence="2">Belongs to the MIP/aquaporin (TC 1.A.8) family.</text>
</comment>
<dbReference type="GO" id="GO:0016323">
    <property type="term" value="C:basolateral plasma membrane"/>
    <property type="evidence" value="ECO:0007669"/>
    <property type="project" value="TreeGrafter"/>
</dbReference>
<dbReference type="CDD" id="cd00333">
    <property type="entry name" value="MIP"/>
    <property type="match status" value="1"/>
</dbReference>
<dbReference type="Pfam" id="PF00230">
    <property type="entry name" value="MIP"/>
    <property type="match status" value="1"/>
</dbReference>
<keyword evidence="3" id="KW-0813">Transport</keyword>
<dbReference type="SUPFAM" id="SSF81338">
    <property type="entry name" value="Aquaporin-like"/>
    <property type="match status" value="1"/>
</dbReference>
<gene>
    <name evidence="11" type="ORF">CAUJ_LOCUS3161</name>
</gene>
<evidence type="ECO:0000256" key="7">
    <source>
        <dbReference type="ARBA" id="ARBA00045280"/>
    </source>
</evidence>
<feature type="transmembrane region" description="Helical" evidence="9">
    <location>
        <begin position="97"/>
        <end position="117"/>
    </location>
</feature>
<comment type="function">
    <text evidence="7">Aquaglyceroporin that may modulate the water content and osmolytes during anhydrobiosis.</text>
</comment>
<dbReference type="InterPro" id="IPR000425">
    <property type="entry name" value="MIP"/>
</dbReference>
<feature type="transmembrane region" description="Helical" evidence="9">
    <location>
        <begin position="236"/>
        <end position="256"/>
    </location>
</feature>
<dbReference type="InterPro" id="IPR023271">
    <property type="entry name" value="Aquaporin-like"/>
</dbReference>
<keyword evidence="5 9" id="KW-1133">Transmembrane helix</keyword>
<dbReference type="InterPro" id="IPR022357">
    <property type="entry name" value="MIP_CS"/>
</dbReference>
<dbReference type="Gene3D" id="1.20.1080.10">
    <property type="entry name" value="Glycerol uptake facilitator protein"/>
    <property type="match status" value="1"/>
</dbReference>
<accession>A0A8S1GWH5</accession>
<protein>
    <recommendedName>
        <fullName evidence="10">TLC domain-containing protein</fullName>
    </recommendedName>
</protein>
<dbReference type="Proteomes" id="UP000835052">
    <property type="component" value="Unassembled WGS sequence"/>
</dbReference>
<feature type="transmembrane region" description="Helical" evidence="9">
    <location>
        <begin position="530"/>
        <end position="551"/>
    </location>
</feature>
<proteinExistence type="inferred from homology"/>
<evidence type="ECO:0000256" key="1">
    <source>
        <dbReference type="ARBA" id="ARBA00004141"/>
    </source>
</evidence>
<dbReference type="InterPro" id="IPR050363">
    <property type="entry name" value="MIP/Aquaporin"/>
</dbReference>
<feature type="transmembrane region" description="Helical" evidence="9">
    <location>
        <begin position="185"/>
        <end position="203"/>
    </location>
</feature>
<dbReference type="NCBIfam" id="TIGR00861">
    <property type="entry name" value="MIP"/>
    <property type="match status" value="1"/>
</dbReference>
<dbReference type="PANTHER" id="PTHR43829:SF4">
    <property type="entry name" value="AQUAPORIN-9"/>
    <property type="match status" value="1"/>
</dbReference>
<name>A0A8S1GWH5_9PELO</name>
<comment type="caution">
    <text evidence="11">The sequence shown here is derived from an EMBL/GenBank/DDBJ whole genome shotgun (WGS) entry which is preliminary data.</text>
</comment>
<evidence type="ECO:0000256" key="9">
    <source>
        <dbReference type="SAM" id="Phobius"/>
    </source>
</evidence>